<dbReference type="GO" id="GO:0042073">
    <property type="term" value="P:intraciliary transport"/>
    <property type="evidence" value="ECO:0007669"/>
    <property type="project" value="UniProtKB-UniRule"/>
</dbReference>
<dbReference type="EMBL" id="UYWW01012617">
    <property type="protein sequence ID" value="VDM21759.1"/>
    <property type="molecule type" value="Genomic_DNA"/>
</dbReference>
<dbReference type="GO" id="GO:0005879">
    <property type="term" value="C:axonemal microtubule"/>
    <property type="evidence" value="ECO:0007669"/>
    <property type="project" value="UniProtKB-UniRule"/>
</dbReference>
<dbReference type="InParanoid" id="A0A3P7EZL8"/>
<keyword evidence="3" id="KW-0966">Cell projection</keyword>
<dbReference type="InterPro" id="IPR039941">
    <property type="entry name" value="TT30"/>
</dbReference>
<comment type="similarity">
    <text evidence="3">Belongs to the TTC30/dfy-1/fleer family.</text>
</comment>
<keyword evidence="3" id="KW-0970">Cilium biogenesis/degradation</keyword>
<keyword evidence="3" id="KW-0969">Cilium</keyword>
<comment type="function">
    <text evidence="3">Required for polyglutamylation of axonemal tubulin. Plays a role in anterograde intraflagellar transport (IFT), the process by which cilia precursors are transported from the base of the cilium to the site of their incorporation at the tip.</text>
</comment>
<keyword evidence="4" id="KW-0175">Coiled coil</keyword>
<organism evidence="5 6">
    <name type="scientific">Wuchereria bancrofti</name>
    <dbReference type="NCBI Taxonomy" id="6293"/>
    <lineage>
        <taxon>Eukaryota</taxon>
        <taxon>Metazoa</taxon>
        <taxon>Ecdysozoa</taxon>
        <taxon>Nematoda</taxon>
        <taxon>Chromadorea</taxon>
        <taxon>Rhabditida</taxon>
        <taxon>Spirurina</taxon>
        <taxon>Spiruromorpha</taxon>
        <taxon>Filarioidea</taxon>
        <taxon>Onchocercidae</taxon>
        <taxon>Wuchereria</taxon>
    </lineage>
</organism>
<dbReference type="OMA" id="IDGPLME"/>
<accession>A0A3P7EZL8</accession>
<keyword evidence="1" id="KW-0677">Repeat</keyword>
<dbReference type="GO" id="GO:0030992">
    <property type="term" value="C:intraciliary transport particle B"/>
    <property type="evidence" value="ECO:0007669"/>
    <property type="project" value="TreeGrafter"/>
</dbReference>
<comment type="subcellular location">
    <subcellularLocation>
        <location evidence="3">Cell projection</location>
        <location evidence="3">Cilium</location>
    </subcellularLocation>
</comment>
<sequence length="173" mass="19586">MLSITAIILANLSVCYIMTNQNEEAEELMKKVENEEEASAATSNKTKFFHLCIINLVIGTLYCSKGNYEFGISRVIKAMEPYDKKLGTDTWFYSKRCMISLIENLAKHIISIRDSVLQECLQFLEQCEIHGKNVPTVIADSLTLNELEDGNAKNTVTYEARLLRALLLEVINN</sequence>
<gene>
    <name evidence="5" type="ORF">WBA_LOCUS12127</name>
</gene>
<dbReference type="AlphaFoldDB" id="A0A3P7EZL8"/>
<keyword evidence="2 3" id="KW-0802">TPR repeat</keyword>
<evidence type="ECO:0000313" key="6">
    <source>
        <dbReference type="Proteomes" id="UP000270924"/>
    </source>
</evidence>
<name>A0A3P7EZL8_WUCBA</name>
<feature type="coiled-coil region" evidence="4">
    <location>
        <begin position="15"/>
        <end position="45"/>
    </location>
</feature>
<evidence type="ECO:0000256" key="4">
    <source>
        <dbReference type="SAM" id="Coils"/>
    </source>
</evidence>
<dbReference type="OrthoDB" id="10249577at2759"/>
<proteinExistence type="inferred from homology"/>
<dbReference type="Proteomes" id="UP000270924">
    <property type="component" value="Unassembled WGS sequence"/>
</dbReference>
<dbReference type="PANTHER" id="PTHR20931">
    <property type="entry name" value="TETRATRICOPEPTIDE REPEAT PROTEIN 30"/>
    <property type="match status" value="1"/>
</dbReference>
<reference evidence="5 6" key="1">
    <citation type="submission" date="2018-11" db="EMBL/GenBank/DDBJ databases">
        <authorList>
            <consortium name="Pathogen Informatics"/>
        </authorList>
    </citation>
    <scope>NUCLEOTIDE SEQUENCE [LARGE SCALE GENOMIC DNA]</scope>
</reference>
<protein>
    <recommendedName>
        <fullName evidence="3">Tetratricopeptide repeat protein 30</fullName>
    </recommendedName>
</protein>
<dbReference type="PANTHER" id="PTHR20931:SF0">
    <property type="entry name" value="TETRATRICOPEPTIDE REPEAT PROTEIN 30"/>
    <property type="match status" value="1"/>
</dbReference>
<dbReference type="GO" id="GO:0120170">
    <property type="term" value="F:intraciliary transport particle B binding"/>
    <property type="evidence" value="ECO:0007669"/>
    <property type="project" value="TreeGrafter"/>
</dbReference>
<evidence type="ECO:0000256" key="2">
    <source>
        <dbReference type="ARBA" id="ARBA00022803"/>
    </source>
</evidence>
<keyword evidence="6" id="KW-1185">Reference proteome</keyword>
<evidence type="ECO:0000313" key="5">
    <source>
        <dbReference type="EMBL" id="VDM21759.1"/>
    </source>
</evidence>
<evidence type="ECO:0000256" key="3">
    <source>
        <dbReference type="RuleBase" id="RU367070"/>
    </source>
</evidence>
<evidence type="ECO:0000256" key="1">
    <source>
        <dbReference type="ARBA" id="ARBA00022737"/>
    </source>
</evidence>